<sequence>MMSNFDTTDYVRKLELAGLPQQQAEVHAQALAKMMDKANQEAQLLTLQYNLQTSSHESEARLMSHVTNARKVLSAEIALQNAKIDALKSFLDVRMDQRGLISRDLSYLYMGVLIGVTLAMLTKIIFFWHAVRSILMQSSSTAQAMSLHILLNRIPRTGDCCHDN</sequence>
<keyword evidence="2" id="KW-0812">Transmembrane</keyword>
<protein>
    <recommendedName>
        <fullName evidence="5">DUF1640 domain-containing protein</fullName>
    </recommendedName>
</protein>
<gene>
    <name evidence="3" type="ORF">F2P44_24200</name>
</gene>
<evidence type="ECO:0008006" key="5">
    <source>
        <dbReference type="Google" id="ProtNLM"/>
    </source>
</evidence>
<dbReference type="Proteomes" id="UP000621455">
    <property type="component" value="Unassembled WGS sequence"/>
</dbReference>
<dbReference type="Gene3D" id="1.20.5.340">
    <property type="match status" value="1"/>
</dbReference>
<comment type="caution">
    <text evidence="3">The sequence shown here is derived from an EMBL/GenBank/DDBJ whole genome shotgun (WGS) entry which is preliminary data.</text>
</comment>
<feature type="coiled-coil region" evidence="1">
    <location>
        <begin position="21"/>
        <end position="48"/>
    </location>
</feature>
<evidence type="ECO:0000256" key="1">
    <source>
        <dbReference type="SAM" id="Coils"/>
    </source>
</evidence>
<keyword evidence="2" id="KW-1133">Transmembrane helix</keyword>
<evidence type="ECO:0000313" key="4">
    <source>
        <dbReference type="Proteomes" id="UP000621455"/>
    </source>
</evidence>
<evidence type="ECO:0000256" key="2">
    <source>
        <dbReference type="SAM" id="Phobius"/>
    </source>
</evidence>
<evidence type="ECO:0000313" key="3">
    <source>
        <dbReference type="EMBL" id="NHZ82359.1"/>
    </source>
</evidence>
<accession>A0ABX0NB46</accession>
<organism evidence="3 4">
    <name type="scientific">Massilia frigida</name>
    <dbReference type="NCBI Taxonomy" id="2609281"/>
    <lineage>
        <taxon>Bacteria</taxon>
        <taxon>Pseudomonadati</taxon>
        <taxon>Pseudomonadota</taxon>
        <taxon>Betaproteobacteria</taxon>
        <taxon>Burkholderiales</taxon>
        <taxon>Oxalobacteraceae</taxon>
        <taxon>Telluria group</taxon>
        <taxon>Massilia</taxon>
    </lineage>
</organism>
<keyword evidence="1" id="KW-0175">Coiled coil</keyword>
<keyword evidence="4" id="KW-1185">Reference proteome</keyword>
<keyword evidence="2" id="KW-0472">Membrane</keyword>
<reference evidence="3 4" key="1">
    <citation type="submission" date="2019-10" db="EMBL/GenBank/DDBJ databases">
        <title>Taxonomy of Antarctic Massilia spp.: description of Massilia rubra sp. nov., Massilia aquatica sp. nov., Massilia mucilaginosa sp. nov., Massilia frigida sp. nov. isolated from streams, lakes and regoliths.</title>
        <authorList>
            <person name="Holochova P."/>
            <person name="Sedlacek I."/>
            <person name="Kralova S."/>
            <person name="Maslanova I."/>
            <person name="Busse H.-J."/>
            <person name="Stankova E."/>
            <person name="Vrbovska V."/>
            <person name="Kovarovic V."/>
            <person name="Bartak M."/>
            <person name="Svec P."/>
            <person name="Pantucek R."/>
        </authorList>
    </citation>
    <scope>NUCLEOTIDE SEQUENCE [LARGE SCALE GENOMIC DNA]</scope>
    <source>
        <strain evidence="3 4">CCM 8695</strain>
    </source>
</reference>
<name>A0ABX0NB46_9BURK</name>
<proteinExistence type="predicted"/>
<dbReference type="EMBL" id="WHJG01000032">
    <property type="protein sequence ID" value="NHZ82359.1"/>
    <property type="molecule type" value="Genomic_DNA"/>
</dbReference>
<feature type="transmembrane region" description="Helical" evidence="2">
    <location>
        <begin position="107"/>
        <end position="131"/>
    </location>
</feature>